<dbReference type="AlphaFoldDB" id="A0A4R1NE01"/>
<proteinExistence type="predicted"/>
<reference evidence="1 2" key="1">
    <citation type="submission" date="2019-02" db="EMBL/GenBank/DDBJ databases">
        <title>Investigation of anaerobic lignin degradation for improved lignocellulosic biofuels.</title>
        <authorList>
            <person name="Deangelis K."/>
        </authorList>
    </citation>
    <scope>NUCLEOTIDE SEQUENCE [LARGE SCALE GENOMIC DNA]</scope>
    <source>
        <strain evidence="1 2">159R</strain>
    </source>
</reference>
<evidence type="ECO:0000313" key="1">
    <source>
        <dbReference type="EMBL" id="TCL05107.1"/>
    </source>
</evidence>
<name>A0A4R1NE01_9GAMM</name>
<comment type="caution">
    <text evidence="1">The sequence shown here is derived from an EMBL/GenBank/DDBJ whole genome shotgun (WGS) entry which is preliminary data.</text>
</comment>
<protein>
    <submittedName>
        <fullName evidence="1">Uncharacterized protein</fullName>
    </submittedName>
</protein>
<sequence length="57" mass="6361">MRSGSAWNGHTYKTDIPIKGLSLVINVKVLSSTFLTETLNDKYPLKLICSNSNHKLL</sequence>
<dbReference type="EMBL" id="SJOI01000001">
    <property type="protein sequence ID" value="TCL05107.1"/>
    <property type="molecule type" value="Genomic_DNA"/>
</dbReference>
<dbReference type="Proteomes" id="UP000294555">
    <property type="component" value="Unassembled WGS sequence"/>
</dbReference>
<keyword evidence="2" id="KW-1185">Reference proteome</keyword>
<gene>
    <name evidence="1" type="ORF">EZJ58_3269</name>
</gene>
<organism evidence="1 2">
    <name type="scientific">Sodalis ligni</name>
    <dbReference type="NCBI Taxonomy" id="2697027"/>
    <lineage>
        <taxon>Bacteria</taxon>
        <taxon>Pseudomonadati</taxon>
        <taxon>Pseudomonadota</taxon>
        <taxon>Gammaproteobacteria</taxon>
        <taxon>Enterobacterales</taxon>
        <taxon>Bruguierivoracaceae</taxon>
        <taxon>Sodalis</taxon>
    </lineage>
</organism>
<accession>A0A4R1NE01</accession>
<evidence type="ECO:0000313" key="2">
    <source>
        <dbReference type="Proteomes" id="UP000294555"/>
    </source>
</evidence>